<proteinExistence type="inferred from homology"/>
<organism evidence="12 13">
    <name type="scientific">Aphis craccivora</name>
    <name type="common">Cowpea aphid</name>
    <dbReference type="NCBI Taxonomy" id="307492"/>
    <lineage>
        <taxon>Eukaryota</taxon>
        <taxon>Metazoa</taxon>
        <taxon>Ecdysozoa</taxon>
        <taxon>Arthropoda</taxon>
        <taxon>Hexapoda</taxon>
        <taxon>Insecta</taxon>
        <taxon>Pterygota</taxon>
        <taxon>Neoptera</taxon>
        <taxon>Paraneoptera</taxon>
        <taxon>Hemiptera</taxon>
        <taxon>Sternorrhyncha</taxon>
        <taxon>Aphidomorpha</taxon>
        <taxon>Aphidoidea</taxon>
        <taxon>Aphididae</taxon>
        <taxon>Aphidini</taxon>
        <taxon>Aphis</taxon>
        <taxon>Aphis</taxon>
    </lineage>
</organism>
<keyword evidence="6" id="KW-1015">Disulfide bond</keyword>
<sequence length="615" mass="68297">MPIIVVFNLTYTERTNILIFSTTVRLGELDLDPTVIDNATPLDVPVERSIIHEQYSGNKMVNDIALVKLKNSVTFNELIKPICMPRSSRMENIDLSESLPFVTGWGITQLTASYKLTTLMEVQVPVTDTAQCKNAYSNIKAAVIDDRVLCAGYPEGGKDSCRGDSGGPLMYPVGNQYYLMGIVSYGYTECGEPGFPGVYTRLTKFMDWVIDKIGKCNTPNFEKGVCVDIKRCPKLLTLLENQRHVPSVLVYLKKSFCGFEGRNTKVCCALESNVTPTKPNVEQQTGNIGLGFKLKIPSETTCGISNVTRIRIIGGNPAELGSWPWIAALGYQSSNKNNRAIQWNCGGTLITNSHVLTAAHCVYNIKNAKMTTVRLGELDLDPDVIDNAMPLDVPVERIIIHEQYNGNKIANDIALVKLKNSVTFNELIQPICMPMSSTMKNIDMSRSLPFVAGWGTTLPTFSYSVPKVTTLMEVQVPITNTEQCKSAYINEPAAVIDDRVLCAGYPEGGKDSCRGDSGGPLMFPKGKQYYLMGIVSFGHKRCGEPGFPGVYTRLPSFMDWLRMLLNNQRQIPLFMAFLKKSCRGHRNGITKVFYDLNAPTWRQSILVYYISLHNV</sequence>
<dbReference type="OrthoDB" id="425190at2759"/>
<dbReference type="InterPro" id="IPR022700">
    <property type="entry name" value="CLIP"/>
</dbReference>
<dbReference type="AlphaFoldDB" id="A0A6G0Z0B5"/>
<dbReference type="InterPro" id="IPR043504">
    <property type="entry name" value="Peptidase_S1_PA_chymotrypsin"/>
</dbReference>
<evidence type="ECO:0000256" key="1">
    <source>
        <dbReference type="ARBA" id="ARBA00022670"/>
    </source>
</evidence>
<keyword evidence="4 9" id="KW-0720">Serine protease</keyword>
<dbReference type="Pfam" id="PF00089">
    <property type="entry name" value="Trypsin"/>
    <property type="match status" value="2"/>
</dbReference>
<evidence type="ECO:0000256" key="6">
    <source>
        <dbReference type="ARBA" id="ARBA00023157"/>
    </source>
</evidence>
<evidence type="ECO:0000256" key="3">
    <source>
        <dbReference type="ARBA" id="ARBA00022801"/>
    </source>
</evidence>
<feature type="domain" description="Peptidase S1" evidence="10">
    <location>
        <begin position="312"/>
        <end position="566"/>
    </location>
</feature>
<dbReference type="PANTHER" id="PTHR24252:SF17">
    <property type="entry name" value="SUPPRESSOR OF TUMORIGENICITY 14 PROTEIN HOMOLOG-RELATED"/>
    <property type="match status" value="1"/>
</dbReference>
<dbReference type="PROSITE" id="PS51888">
    <property type="entry name" value="CLIP"/>
    <property type="match status" value="1"/>
</dbReference>
<keyword evidence="7" id="KW-0325">Glycoprotein</keyword>
<dbReference type="FunFam" id="2.40.10.10:FF:000006">
    <property type="entry name" value="Serine proteinase stubble"/>
    <property type="match status" value="1"/>
</dbReference>
<keyword evidence="1 9" id="KW-0645">Protease</keyword>
<dbReference type="PROSITE" id="PS50240">
    <property type="entry name" value="TRYPSIN_DOM"/>
    <property type="match status" value="2"/>
</dbReference>
<gene>
    <name evidence="12" type="ORF">FWK35_00010664</name>
</gene>
<evidence type="ECO:0000256" key="2">
    <source>
        <dbReference type="ARBA" id="ARBA00022729"/>
    </source>
</evidence>
<dbReference type="Proteomes" id="UP000478052">
    <property type="component" value="Unassembled WGS sequence"/>
</dbReference>
<dbReference type="InterPro" id="IPR001254">
    <property type="entry name" value="Trypsin_dom"/>
</dbReference>
<keyword evidence="12" id="KW-0812">Transmembrane</keyword>
<dbReference type="PANTHER" id="PTHR24252">
    <property type="entry name" value="ACROSIN-RELATED"/>
    <property type="match status" value="1"/>
</dbReference>
<evidence type="ECO:0000313" key="12">
    <source>
        <dbReference type="EMBL" id="KAF0763783.1"/>
    </source>
</evidence>
<keyword evidence="13" id="KW-1185">Reference proteome</keyword>
<dbReference type="PRINTS" id="PR00722">
    <property type="entry name" value="CHYMOTRYPSIN"/>
</dbReference>
<evidence type="ECO:0000256" key="4">
    <source>
        <dbReference type="ARBA" id="ARBA00022825"/>
    </source>
</evidence>
<dbReference type="InterPro" id="IPR038565">
    <property type="entry name" value="CLIP_sf"/>
</dbReference>
<evidence type="ECO:0000313" key="13">
    <source>
        <dbReference type="Proteomes" id="UP000478052"/>
    </source>
</evidence>
<dbReference type="CDD" id="cd00190">
    <property type="entry name" value="Tryp_SPc"/>
    <property type="match status" value="2"/>
</dbReference>
<evidence type="ECO:0000256" key="9">
    <source>
        <dbReference type="RuleBase" id="RU363034"/>
    </source>
</evidence>
<dbReference type="InterPro" id="IPR033116">
    <property type="entry name" value="TRYPSIN_SER"/>
</dbReference>
<comment type="similarity">
    <text evidence="8">Belongs to the peptidase S1 family. CLIP subfamily.</text>
</comment>
<comment type="caution">
    <text evidence="12">The sequence shown here is derived from an EMBL/GenBank/DDBJ whole genome shotgun (WGS) entry which is preliminary data.</text>
</comment>
<dbReference type="Gene3D" id="3.30.1640.30">
    <property type="match status" value="1"/>
</dbReference>
<reference evidence="12 13" key="1">
    <citation type="submission" date="2019-08" db="EMBL/GenBank/DDBJ databases">
        <title>Whole genome of Aphis craccivora.</title>
        <authorList>
            <person name="Voronova N.V."/>
            <person name="Shulinski R.S."/>
            <person name="Bandarenka Y.V."/>
            <person name="Zhorov D.G."/>
            <person name="Warner D."/>
        </authorList>
    </citation>
    <scope>NUCLEOTIDE SEQUENCE [LARGE SCALE GENOMIC DNA]</scope>
    <source>
        <strain evidence="12">180601</strain>
        <tissue evidence="12">Whole Body</tissue>
    </source>
</reference>
<dbReference type="GO" id="GO:0006508">
    <property type="term" value="P:proteolysis"/>
    <property type="evidence" value="ECO:0007669"/>
    <property type="project" value="UniProtKB-KW"/>
</dbReference>
<dbReference type="InterPro" id="IPR001314">
    <property type="entry name" value="Peptidase_S1A"/>
</dbReference>
<dbReference type="EMBL" id="VUJU01001802">
    <property type="protein sequence ID" value="KAF0763783.1"/>
    <property type="molecule type" value="Genomic_DNA"/>
</dbReference>
<keyword evidence="2" id="KW-0732">Signal</keyword>
<dbReference type="Gene3D" id="2.40.10.10">
    <property type="entry name" value="Trypsin-like serine proteases"/>
    <property type="match status" value="3"/>
</dbReference>
<dbReference type="SUPFAM" id="SSF50494">
    <property type="entry name" value="Trypsin-like serine proteases"/>
    <property type="match status" value="2"/>
</dbReference>
<dbReference type="GO" id="GO:0004252">
    <property type="term" value="F:serine-type endopeptidase activity"/>
    <property type="evidence" value="ECO:0007669"/>
    <property type="project" value="InterPro"/>
</dbReference>
<protein>
    <submittedName>
        <fullName evidence="12">Transmembrane protease serine 9-like</fullName>
    </submittedName>
</protein>
<dbReference type="SMART" id="SM00020">
    <property type="entry name" value="Tryp_SPc"/>
    <property type="match status" value="2"/>
</dbReference>
<evidence type="ECO:0000256" key="8">
    <source>
        <dbReference type="ARBA" id="ARBA00024195"/>
    </source>
</evidence>
<feature type="domain" description="Peptidase S1" evidence="10">
    <location>
        <begin position="23"/>
        <end position="214"/>
    </location>
</feature>
<dbReference type="InterPro" id="IPR018114">
    <property type="entry name" value="TRYPSIN_HIS"/>
</dbReference>
<name>A0A6G0Z0B5_APHCR</name>
<accession>A0A6G0Z0B5</accession>
<evidence type="ECO:0000259" key="11">
    <source>
        <dbReference type="PROSITE" id="PS51888"/>
    </source>
</evidence>
<evidence type="ECO:0000256" key="5">
    <source>
        <dbReference type="ARBA" id="ARBA00023145"/>
    </source>
</evidence>
<keyword evidence="5" id="KW-0865">Zymogen</keyword>
<evidence type="ECO:0000259" key="10">
    <source>
        <dbReference type="PROSITE" id="PS50240"/>
    </source>
</evidence>
<dbReference type="Pfam" id="PF12032">
    <property type="entry name" value="CLIP"/>
    <property type="match status" value="1"/>
</dbReference>
<dbReference type="SMART" id="SM00680">
    <property type="entry name" value="CLIP"/>
    <property type="match status" value="1"/>
</dbReference>
<keyword evidence="3 9" id="KW-0378">Hydrolase</keyword>
<evidence type="ECO:0000256" key="7">
    <source>
        <dbReference type="ARBA" id="ARBA00023180"/>
    </source>
</evidence>
<dbReference type="PROSITE" id="PS00134">
    <property type="entry name" value="TRYPSIN_HIS"/>
    <property type="match status" value="1"/>
</dbReference>
<dbReference type="InterPro" id="IPR009003">
    <property type="entry name" value="Peptidase_S1_PA"/>
</dbReference>
<dbReference type="PROSITE" id="PS00135">
    <property type="entry name" value="TRYPSIN_SER"/>
    <property type="match status" value="1"/>
</dbReference>
<keyword evidence="12" id="KW-0472">Membrane</keyword>
<feature type="domain" description="Clip" evidence="11">
    <location>
        <begin position="215"/>
        <end position="268"/>
    </location>
</feature>
<dbReference type="FunFam" id="2.40.10.10:FF:000002">
    <property type="entry name" value="Transmembrane protease serine"/>
    <property type="match status" value="1"/>
</dbReference>
<dbReference type="FunFam" id="3.30.1640.30:FF:000001">
    <property type="entry name" value="Serine protease 7"/>
    <property type="match status" value="1"/>
</dbReference>